<reference evidence="3" key="1">
    <citation type="submission" date="2017-02" db="UniProtKB">
        <authorList>
            <consortium name="WormBaseParasite"/>
        </authorList>
    </citation>
    <scope>IDENTIFICATION</scope>
</reference>
<protein>
    <submittedName>
        <fullName evidence="3">Ankyrin repeat protein</fullName>
    </submittedName>
</protein>
<dbReference type="EMBL" id="UZAG01004522">
    <property type="protein sequence ID" value="VDO16949.1"/>
    <property type="molecule type" value="Genomic_DNA"/>
</dbReference>
<evidence type="ECO:0000313" key="1">
    <source>
        <dbReference type="EMBL" id="VDO16949.1"/>
    </source>
</evidence>
<gene>
    <name evidence="1" type="ORF">BTMF_LOCUS4537</name>
</gene>
<dbReference type="WBParaSite" id="BTMF_0000525401-mRNA-1">
    <property type="protein sequence ID" value="BTMF_0000525401-mRNA-1"/>
    <property type="gene ID" value="BTMF_0000525401"/>
</dbReference>
<evidence type="ECO:0000313" key="3">
    <source>
        <dbReference type="WBParaSite" id="BTMF_0000525401-mRNA-1"/>
    </source>
</evidence>
<accession>A0A0R3QFV6</accession>
<keyword evidence="2" id="KW-1185">Reference proteome</keyword>
<dbReference type="Proteomes" id="UP000280834">
    <property type="component" value="Unassembled WGS sequence"/>
</dbReference>
<proteinExistence type="predicted"/>
<organism evidence="3">
    <name type="scientific">Brugia timori</name>
    <dbReference type="NCBI Taxonomy" id="42155"/>
    <lineage>
        <taxon>Eukaryota</taxon>
        <taxon>Metazoa</taxon>
        <taxon>Ecdysozoa</taxon>
        <taxon>Nematoda</taxon>
        <taxon>Chromadorea</taxon>
        <taxon>Rhabditida</taxon>
        <taxon>Spirurina</taxon>
        <taxon>Spiruromorpha</taxon>
        <taxon>Filarioidea</taxon>
        <taxon>Onchocercidae</taxon>
        <taxon>Brugia</taxon>
    </lineage>
</organism>
<evidence type="ECO:0000313" key="2">
    <source>
        <dbReference type="Proteomes" id="UP000280834"/>
    </source>
</evidence>
<reference evidence="1 2" key="2">
    <citation type="submission" date="2018-11" db="EMBL/GenBank/DDBJ databases">
        <authorList>
            <consortium name="Pathogen Informatics"/>
        </authorList>
    </citation>
    <scope>NUCLEOTIDE SEQUENCE [LARGE SCALE GENOMIC DNA]</scope>
</reference>
<sequence length="119" mass="13764">MRLYPCIDICANKMSSSIGVTIPRQLTITVMARRGRRCVEDCCTRRYIPQHHNKFSYKHFCHKLKIFIEKENHSAIFAIFSAVYRVGTYYPVLQALITDNIDITEVLEGLRLGKLSLVN</sequence>
<dbReference type="AlphaFoldDB" id="A0A0R3QFV6"/>
<name>A0A0R3QFV6_9BILA</name>